<accession>A0A099P5Q0</accession>
<name>A0A099P5Q0_PICKU</name>
<feature type="domain" description="NADH-ubiquinone oxidoreductase 21kDa subunit N-terminal" evidence="2">
    <location>
        <begin position="34"/>
        <end position="120"/>
    </location>
</feature>
<dbReference type="Proteomes" id="UP000029867">
    <property type="component" value="Unassembled WGS sequence"/>
</dbReference>
<feature type="transmembrane region" description="Helical" evidence="1">
    <location>
        <begin position="90"/>
        <end position="108"/>
    </location>
</feature>
<dbReference type="EMBL" id="JQFK01000007">
    <property type="protein sequence ID" value="KGK39604.1"/>
    <property type="molecule type" value="Genomic_DNA"/>
</dbReference>
<evidence type="ECO:0000259" key="3">
    <source>
        <dbReference type="Pfam" id="PF12853"/>
    </source>
</evidence>
<evidence type="ECO:0000313" key="4">
    <source>
        <dbReference type="EMBL" id="KGK39604.1"/>
    </source>
</evidence>
<dbReference type="InterPro" id="IPR019721">
    <property type="entry name" value="NADH-UbQ_OxRdtase_su21_N"/>
</dbReference>
<keyword evidence="1" id="KW-0812">Transmembrane</keyword>
<comment type="caution">
    <text evidence="4">The sequence shown here is derived from an EMBL/GenBank/DDBJ whole genome shotgun (WGS) entry which is preliminary data.</text>
</comment>
<feature type="domain" description="NADH-ubiquinone oxidoreductase 21kDa subunit C-terminal fungi" evidence="3">
    <location>
        <begin position="129"/>
        <end position="211"/>
    </location>
</feature>
<keyword evidence="1" id="KW-0472">Membrane</keyword>
<sequence>MFSLVEMVLEEDEFHSESVSSTKYIHTTPQKMAKYEVIDQDPLFSKVVRYFRGSDYLTWAGATVAGPLSLILLEKFEPASGRQFKMPKPMFLRAGGLIGFTAGFFIAYNQSTKRFWGVSENAREVQKDRYETKALLALGKNPYGSDESTLSPYLQDLSARYSRNSQFLIGILPWFNFVQHPYHGVDLKKYYEVREGEENWNFDLVPLDQIKGLPN</sequence>
<dbReference type="VEuPathDB" id="FungiDB:C5L36_0C06100"/>
<protein>
    <recommendedName>
        <fullName evidence="6">NADH-ubiquinone oxidoreductase 21 kDa subunit</fullName>
    </recommendedName>
</protein>
<dbReference type="Pfam" id="PF12853">
    <property type="entry name" value="NADH_u_ox_C"/>
    <property type="match status" value="1"/>
</dbReference>
<dbReference type="PANTHER" id="PTHR34062">
    <property type="entry name" value="OXIDOREDUCTASE 21 KDA SUBUNIT, PUTATIVE (AFU_ORTHOLOGUE AFUA_4G04750)-RELATED"/>
    <property type="match status" value="1"/>
</dbReference>
<dbReference type="InterPro" id="IPR024549">
    <property type="entry name" value="NADH-UbQ_OxRdtase_su21_C_fun"/>
</dbReference>
<dbReference type="PANTHER" id="PTHR34062:SF1">
    <property type="entry name" value="NADH-UBIQUINONE OXIDOREDUCTASE 21KDA SUBUNIT N-TERMINAL DOMAIN-CONTAINING PROTEIN"/>
    <property type="match status" value="1"/>
</dbReference>
<dbReference type="HOGENOM" id="CLU_087364_1_0_1"/>
<gene>
    <name evidence="4" type="ORF">JL09_g1180</name>
</gene>
<dbReference type="eggNOG" id="ENOG502S1BF">
    <property type="taxonomic scope" value="Eukaryota"/>
</dbReference>
<organism evidence="4 5">
    <name type="scientific">Pichia kudriavzevii</name>
    <name type="common">Yeast</name>
    <name type="synonym">Issatchenkia orientalis</name>
    <dbReference type="NCBI Taxonomy" id="4909"/>
    <lineage>
        <taxon>Eukaryota</taxon>
        <taxon>Fungi</taxon>
        <taxon>Dikarya</taxon>
        <taxon>Ascomycota</taxon>
        <taxon>Saccharomycotina</taxon>
        <taxon>Pichiomycetes</taxon>
        <taxon>Pichiales</taxon>
        <taxon>Pichiaceae</taxon>
        <taxon>Pichia</taxon>
    </lineage>
</organism>
<proteinExistence type="predicted"/>
<evidence type="ECO:0000259" key="2">
    <source>
        <dbReference type="Pfam" id="PF10785"/>
    </source>
</evidence>
<dbReference type="AlphaFoldDB" id="A0A099P5Q0"/>
<evidence type="ECO:0008006" key="6">
    <source>
        <dbReference type="Google" id="ProtNLM"/>
    </source>
</evidence>
<reference evidence="5" key="1">
    <citation type="journal article" date="2014" name="Microb. Cell Fact.">
        <title>Exploiting Issatchenkia orientalis SD108 for succinic acid production.</title>
        <authorList>
            <person name="Xiao H."/>
            <person name="Shao Z."/>
            <person name="Jiang Y."/>
            <person name="Dole S."/>
            <person name="Zhao H."/>
        </authorList>
    </citation>
    <scope>NUCLEOTIDE SEQUENCE [LARGE SCALE GENOMIC DNA]</scope>
    <source>
        <strain evidence="5">SD108</strain>
    </source>
</reference>
<dbReference type="InterPro" id="IPR053229">
    <property type="entry name" value="NADH-Q_oxidrdct_subunit"/>
</dbReference>
<dbReference type="Pfam" id="PF10785">
    <property type="entry name" value="NADH-u_ox-rdase"/>
    <property type="match status" value="1"/>
</dbReference>
<evidence type="ECO:0000313" key="5">
    <source>
        <dbReference type="Proteomes" id="UP000029867"/>
    </source>
</evidence>
<keyword evidence="1" id="KW-1133">Transmembrane helix</keyword>
<evidence type="ECO:0000256" key="1">
    <source>
        <dbReference type="SAM" id="Phobius"/>
    </source>
</evidence>